<sequence length="218" mass="25661">MDLNALQAQLEHIYDVRTYHRVEDFLVTDPTLVDQFTEDSRSGQSPSMESLLIRQGEDNLDLALYLNQELLDQLGRDNPTELLHDGNLAEFWFALEGVSHFLYLAWNAGFERTVTQLELELQAEIDKCVLTAALVYHQRGIADMRLLRRVLFEETRLRDGLDNIQQQRYREANRLAARYCGTLEEKYSLIPQNSYLVNELRRFYRMPQSRKIRHIRVV</sequence>
<keyword evidence="2" id="KW-1185">Reference proteome</keyword>
<reference evidence="1 2" key="1">
    <citation type="submission" date="2019-03" db="EMBL/GenBank/DDBJ databases">
        <title>The genome sequence of Nitrosococcus wardiae strain D1FHST reveals the archetypal metabolic capacity of ammonia-oxidizing Gammaproteobacteria.</title>
        <authorList>
            <person name="Wang L."/>
            <person name="Lim C.K."/>
            <person name="Hanson T.E."/>
            <person name="Dang H."/>
            <person name="Klotz M.G."/>
        </authorList>
    </citation>
    <scope>NUCLEOTIDE SEQUENCE [LARGE SCALE GENOMIC DNA]</scope>
    <source>
        <strain evidence="1 2">D1FHS</strain>
    </source>
</reference>
<dbReference type="AlphaFoldDB" id="A0A4P7C026"/>
<evidence type="ECO:0000313" key="1">
    <source>
        <dbReference type="EMBL" id="QBQ54152.1"/>
    </source>
</evidence>
<protein>
    <submittedName>
        <fullName evidence="1">Uncharacterized protein</fullName>
    </submittedName>
</protein>
<dbReference type="OrthoDB" id="5763356at2"/>
<dbReference type="Proteomes" id="UP000294325">
    <property type="component" value="Chromosome"/>
</dbReference>
<organism evidence="1 2">
    <name type="scientific">Nitrosococcus wardiae</name>
    <dbReference type="NCBI Taxonomy" id="1814290"/>
    <lineage>
        <taxon>Bacteria</taxon>
        <taxon>Pseudomonadati</taxon>
        <taxon>Pseudomonadota</taxon>
        <taxon>Gammaproteobacteria</taxon>
        <taxon>Chromatiales</taxon>
        <taxon>Chromatiaceae</taxon>
        <taxon>Nitrosococcus</taxon>
    </lineage>
</organism>
<dbReference type="EMBL" id="CP038033">
    <property type="protein sequence ID" value="QBQ54152.1"/>
    <property type="molecule type" value="Genomic_DNA"/>
</dbReference>
<dbReference type="RefSeq" id="WP_134357222.1">
    <property type="nucleotide sequence ID" value="NZ_CP038033.1"/>
</dbReference>
<name>A0A4P7C026_9GAMM</name>
<accession>A0A4P7C026</accession>
<gene>
    <name evidence="1" type="ORF">E3U44_06260</name>
</gene>
<evidence type="ECO:0000313" key="2">
    <source>
        <dbReference type="Proteomes" id="UP000294325"/>
    </source>
</evidence>
<dbReference type="KEGG" id="nwr:E3U44_06260"/>
<proteinExistence type="predicted"/>